<dbReference type="InterPro" id="IPR032710">
    <property type="entry name" value="NTF2-like_dom_sf"/>
</dbReference>
<evidence type="ECO:0000256" key="7">
    <source>
        <dbReference type="ARBA" id="ARBA00039448"/>
    </source>
</evidence>
<evidence type="ECO:0000313" key="11">
    <source>
        <dbReference type="Proteomes" id="UP001139887"/>
    </source>
</evidence>
<dbReference type="Gene3D" id="3.10.450.240">
    <property type="match status" value="1"/>
</dbReference>
<dbReference type="SMART" id="SM00978">
    <property type="entry name" value="Tim44"/>
    <property type="match status" value="1"/>
</dbReference>
<dbReference type="SUPFAM" id="SSF54427">
    <property type="entry name" value="NTF2-like"/>
    <property type="match status" value="1"/>
</dbReference>
<comment type="similarity">
    <text evidence="6">Belongs to the mitochondrion-specific ribosomal protein mL45 family.</text>
</comment>
<dbReference type="PANTHER" id="PTHR28554">
    <property type="entry name" value="39S RIBOSOMAL PROTEIN L45, MITOCHONDRIAL"/>
    <property type="match status" value="1"/>
</dbReference>
<proteinExistence type="inferred from homology"/>
<dbReference type="AlphaFoldDB" id="A0A9W8I9Z1"/>
<keyword evidence="3" id="KW-0689">Ribosomal protein</keyword>
<sequence>MATVGLFRGPALRSAAAALGNRTSPAFYQPIQRLAAPAVLYGAKRFVRTDVERLFVQEFGLLCKNIPDPWKASDLIPTRDSFSRIKKYATERLLDVFSLLTLKYYLDGWKKKPFAADAEELYNLMNEAYAQGNIKYLETVCAPSMIGTLKNEIKSRRYDFEWRKESTLTPAKIVQIRCGRIAGNYTVGQVVVRMDQEQTVSAVARGMRSQIKRGNPKTTHVREYVVFQRTVTDPNEPWFIYGKIPVPSWDKIR</sequence>
<comment type="caution">
    <text evidence="10">The sequence shown here is derived from an EMBL/GenBank/DDBJ whole genome shotgun (WGS) entry which is preliminary data.</text>
</comment>
<evidence type="ECO:0000313" key="10">
    <source>
        <dbReference type="EMBL" id="KAJ2846537.1"/>
    </source>
</evidence>
<evidence type="ECO:0000256" key="4">
    <source>
        <dbReference type="ARBA" id="ARBA00023128"/>
    </source>
</evidence>
<name>A0A9W8I9Z1_9FUNG</name>
<dbReference type="InterPro" id="IPR007379">
    <property type="entry name" value="Tim44-like_dom"/>
</dbReference>
<evidence type="ECO:0000256" key="5">
    <source>
        <dbReference type="ARBA" id="ARBA00023274"/>
    </source>
</evidence>
<keyword evidence="11" id="KW-1185">Reference proteome</keyword>
<evidence type="ECO:0000259" key="9">
    <source>
        <dbReference type="SMART" id="SM00978"/>
    </source>
</evidence>
<feature type="domain" description="Tim44-like" evidence="9">
    <location>
        <begin position="98"/>
        <end position="245"/>
    </location>
</feature>
<dbReference type="PANTHER" id="PTHR28554:SF1">
    <property type="entry name" value="LARGE RIBOSOMAL SUBUNIT PROTEIN ML45"/>
    <property type="match status" value="1"/>
</dbReference>
<evidence type="ECO:0000256" key="6">
    <source>
        <dbReference type="ARBA" id="ARBA00038073"/>
    </source>
</evidence>
<gene>
    <name evidence="10" type="ORF">IWW36_004307</name>
</gene>
<evidence type="ECO:0000256" key="8">
    <source>
        <dbReference type="ARBA" id="ARBA00043031"/>
    </source>
</evidence>
<keyword evidence="4" id="KW-0496">Mitochondrion</keyword>
<organism evidence="10 11">
    <name type="scientific">Coemansia brasiliensis</name>
    <dbReference type="NCBI Taxonomy" id="2650707"/>
    <lineage>
        <taxon>Eukaryota</taxon>
        <taxon>Fungi</taxon>
        <taxon>Fungi incertae sedis</taxon>
        <taxon>Zoopagomycota</taxon>
        <taxon>Kickxellomycotina</taxon>
        <taxon>Kickxellomycetes</taxon>
        <taxon>Kickxellales</taxon>
        <taxon>Kickxellaceae</taxon>
        <taxon>Coemansia</taxon>
    </lineage>
</organism>
<comment type="subcellular location">
    <subcellularLocation>
        <location evidence="1">Mitochondrion</location>
    </subcellularLocation>
</comment>
<evidence type="ECO:0000256" key="3">
    <source>
        <dbReference type="ARBA" id="ARBA00022980"/>
    </source>
</evidence>
<protein>
    <recommendedName>
        <fullName evidence="7">Large ribosomal subunit protein mL45</fullName>
    </recommendedName>
    <alternativeName>
        <fullName evidence="8">39S ribosomal protein L45, mitochondrial</fullName>
    </alternativeName>
</protein>
<keyword evidence="2" id="KW-0809">Transit peptide</keyword>
<evidence type="ECO:0000256" key="1">
    <source>
        <dbReference type="ARBA" id="ARBA00004173"/>
    </source>
</evidence>
<accession>A0A9W8I9Z1</accession>
<dbReference type="GO" id="GO:0005739">
    <property type="term" value="C:mitochondrion"/>
    <property type="evidence" value="ECO:0007669"/>
    <property type="project" value="UniProtKB-SubCell"/>
</dbReference>
<dbReference type="OrthoDB" id="19619at2759"/>
<dbReference type="GO" id="GO:0005840">
    <property type="term" value="C:ribosome"/>
    <property type="evidence" value="ECO:0007669"/>
    <property type="project" value="UniProtKB-KW"/>
</dbReference>
<dbReference type="Proteomes" id="UP001139887">
    <property type="component" value="Unassembled WGS sequence"/>
</dbReference>
<reference evidence="10" key="1">
    <citation type="submission" date="2022-07" db="EMBL/GenBank/DDBJ databases">
        <title>Phylogenomic reconstructions and comparative analyses of Kickxellomycotina fungi.</title>
        <authorList>
            <person name="Reynolds N.K."/>
            <person name="Stajich J.E."/>
            <person name="Barry K."/>
            <person name="Grigoriev I.V."/>
            <person name="Crous P."/>
            <person name="Smith M.E."/>
        </authorList>
    </citation>
    <scope>NUCLEOTIDE SEQUENCE</scope>
    <source>
        <strain evidence="10">NRRL 1566</strain>
    </source>
</reference>
<dbReference type="InterPro" id="IPR051975">
    <property type="entry name" value="mtLSU_mL45"/>
</dbReference>
<keyword evidence="5" id="KW-0687">Ribonucleoprotein</keyword>
<dbReference type="Pfam" id="PF04280">
    <property type="entry name" value="Tim44"/>
    <property type="match status" value="1"/>
</dbReference>
<evidence type="ECO:0000256" key="2">
    <source>
        <dbReference type="ARBA" id="ARBA00022946"/>
    </source>
</evidence>
<dbReference type="EMBL" id="JANBUW010000514">
    <property type="protein sequence ID" value="KAJ2846537.1"/>
    <property type="molecule type" value="Genomic_DNA"/>
</dbReference>
<dbReference type="GO" id="GO:1990904">
    <property type="term" value="C:ribonucleoprotein complex"/>
    <property type="evidence" value="ECO:0007669"/>
    <property type="project" value="UniProtKB-KW"/>
</dbReference>